<keyword evidence="2" id="KW-1185">Reference proteome</keyword>
<gene>
    <name evidence="1" type="ORF">Patl1_28393</name>
</gene>
<name>A0ACC1BH80_9ROSI</name>
<accession>A0ACC1BH80</accession>
<dbReference type="Proteomes" id="UP001164250">
    <property type="component" value="Chromosome 5"/>
</dbReference>
<evidence type="ECO:0000313" key="2">
    <source>
        <dbReference type="Proteomes" id="UP001164250"/>
    </source>
</evidence>
<reference evidence="2" key="1">
    <citation type="journal article" date="2023" name="G3 (Bethesda)">
        <title>Genome assembly and association tests identify interacting loci associated with vigor, precocity, and sex in interspecific pistachio rootstocks.</title>
        <authorList>
            <person name="Palmer W."/>
            <person name="Jacygrad E."/>
            <person name="Sagayaradj S."/>
            <person name="Cavanaugh K."/>
            <person name="Han R."/>
            <person name="Bertier L."/>
            <person name="Beede B."/>
            <person name="Kafkas S."/>
            <person name="Golino D."/>
            <person name="Preece J."/>
            <person name="Michelmore R."/>
        </authorList>
    </citation>
    <scope>NUCLEOTIDE SEQUENCE [LARGE SCALE GENOMIC DNA]</scope>
</reference>
<evidence type="ECO:0000313" key="1">
    <source>
        <dbReference type="EMBL" id="KAJ0098206.1"/>
    </source>
</evidence>
<organism evidence="1 2">
    <name type="scientific">Pistacia atlantica</name>
    <dbReference type="NCBI Taxonomy" id="434234"/>
    <lineage>
        <taxon>Eukaryota</taxon>
        <taxon>Viridiplantae</taxon>
        <taxon>Streptophyta</taxon>
        <taxon>Embryophyta</taxon>
        <taxon>Tracheophyta</taxon>
        <taxon>Spermatophyta</taxon>
        <taxon>Magnoliopsida</taxon>
        <taxon>eudicotyledons</taxon>
        <taxon>Gunneridae</taxon>
        <taxon>Pentapetalae</taxon>
        <taxon>rosids</taxon>
        <taxon>malvids</taxon>
        <taxon>Sapindales</taxon>
        <taxon>Anacardiaceae</taxon>
        <taxon>Pistacia</taxon>
    </lineage>
</organism>
<sequence>MIIGFRTKQVAWSITRPVVNYKAYGKVRDFNIDSGKRCYNFTTNKDQEYLIRGTFLYGDREGTPLGSSFNVWIGVTPLSVVNSSEDSVVEGIFRAVDDQTDFCLVKDKGNPYISQLELRPLNEPEYLHGQNSSVLKVVGRFDLGRSDKENSFRYPDDPYDRIWSPKLNPEQTTHSISSNTTISNNASTVTVPLQVLQTALNTSLDHLTFLHTDLDSGDYNYTINLYFLELQDSVKNSSQRVFDIYINNEKKQNKFDILAGGSNYAKVVMNVTANGHLNLTLVKEHAWVQESDKEDVNVIGKVRDDLKMDNKEKKVWESWSGDPCLPIPWEGLTCNSINGSTVITELNLPSRKLQGVLPISVTELVHLEKLYGSINAGFSVLVVSVANFSFLGTNTNSMHYLLPVCIMDLSHNDFTGRLPDSLILLPHLKTLNFGCNPRLDIPSTFNISRLTTDGGTCSSQGSTHKGIIIGSVACGKHPIYYGNLVFSIPSMDDGVMSIAIQTYTLEHIENATQKYKTLIGEGGFGSVYRGTLPDGQEVAVKVRSSTSTQGTREFENELFGMRTWFLFFGYCCENDQQILVYPFMSNGSLLDRLYGEAAKRKTLDWPTRLSIALGAARGKRSLIHRDVKSSNILLDHSMCAKVADFGFSKYAPQEGDSGVSLEVRGTAGYLDPEISYLQAKPYIRESKIEEIVDPSIKGGYHAEAMWRMVEVALACIEPFSAYRPCMSDIVRELEDALIIENNASEYMKSIDSIGGYSLGGSNRYSIVMEKRNILPPTPSPTEPSPVNTQTLAPPEPR</sequence>
<protein>
    <submittedName>
        <fullName evidence="1">Uncharacterized protein</fullName>
    </submittedName>
</protein>
<proteinExistence type="predicted"/>
<comment type="caution">
    <text evidence="1">The sequence shown here is derived from an EMBL/GenBank/DDBJ whole genome shotgun (WGS) entry which is preliminary data.</text>
</comment>
<dbReference type="EMBL" id="CM047901">
    <property type="protein sequence ID" value="KAJ0098206.1"/>
    <property type="molecule type" value="Genomic_DNA"/>
</dbReference>